<dbReference type="GO" id="GO:0046872">
    <property type="term" value="F:metal ion binding"/>
    <property type="evidence" value="ECO:0007669"/>
    <property type="project" value="UniProtKB-KW"/>
</dbReference>
<feature type="binding site" description="axial binding residue" evidence="10">
    <location>
        <position position="102"/>
    </location>
    <ligand>
        <name>heme b</name>
        <dbReference type="ChEBI" id="CHEBI:60344"/>
        <note>ligand shared with SDHC</note>
    </ligand>
    <ligandPart>
        <name>Fe</name>
        <dbReference type="ChEBI" id="CHEBI:18248"/>
    </ligandPart>
</feature>
<protein>
    <recommendedName>
        <fullName evidence="11">Succinate dehydrogenase [ubiquinone] cytochrome b small subunit</fullName>
    </recommendedName>
</protein>
<dbReference type="GeneID" id="59325048"/>
<gene>
    <name evidence="12" type="ORF">HG536_0C00780</name>
</gene>
<comment type="similarity">
    <text evidence="2 11">Belongs to the CybS family.</text>
</comment>
<evidence type="ECO:0000256" key="6">
    <source>
        <dbReference type="ARBA" id="ARBA00022989"/>
    </source>
</evidence>
<dbReference type="OrthoDB" id="18577at2759"/>
<evidence type="ECO:0000256" key="10">
    <source>
        <dbReference type="PIRSR" id="PIRSR607992-2"/>
    </source>
</evidence>
<dbReference type="FunFam" id="1.20.1300.10:FF:000007">
    <property type="entry name" value="Succinate dehydrogenase [ubiquinone] cytochrome b small subunit"/>
    <property type="match status" value="1"/>
</dbReference>
<dbReference type="GO" id="GO:0006099">
    <property type="term" value="P:tricarboxylic acid cycle"/>
    <property type="evidence" value="ECO:0007669"/>
    <property type="project" value="TreeGrafter"/>
</dbReference>
<evidence type="ECO:0000256" key="1">
    <source>
        <dbReference type="ARBA" id="ARBA00004448"/>
    </source>
</evidence>
<dbReference type="GO" id="GO:0020037">
    <property type="term" value="F:heme binding"/>
    <property type="evidence" value="ECO:0007669"/>
    <property type="project" value="TreeGrafter"/>
</dbReference>
<dbReference type="CDD" id="cd03496">
    <property type="entry name" value="SQR_TypeC_CybS"/>
    <property type="match status" value="1"/>
</dbReference>
<keyword evidence="13" id="KW-1185">Reference proteome</keyword>
<sequence>MFLQRSVLLGRSVASCGLQRTATRAFTIPFLSKLPQKAGGVEGTPNDAYVPPAVDKMHGSYHWDFERALAVAMVPLAVTQLASGGSAPQVADAVLASVLLGHVYIGFQSCIIDYIPRRVYGRNYNYAMYLLTLGSVFSAVGIYKLETEENGVIGVLTSLWKAGSGREEKKDA</sequence>
<dbReference type="Gene3D" id="1.20.1300.10">
    <property type="entry name" value="Fumarate reductase/succinate dehydrogenase, transmembrane subunit"/>
    <property type="match status" value="1"/>
</dbReference>
<dbReference type="Pfam" id="PF05328">
    <property type="entry name" value="CybS"/>
    <property type="match status" value="1"/>
</dbReference>
<evidence type="ECO:0000256" key="5">
    <source>
        <dbReference type="ARBA" id="ARBA00022946"/>
    </source>
</evidence>
<keyword evidence="8 11" id="KW-0472">Membrane</keyword>
<dbReference type="GO" id="GO:0006121">
    <property type="term" value="P:mitochondrial electron transport, succinate to ubiquinone"/>
    <property type="evidence" value="ECO:0007669"/>
    <property type="project" value="TreeGrafter"/>
</dbReference>
<feature type="binding site" evidence="9">
    <location>
        <position position="114"/>
    </location>
    <ligand>
        <name>a ubiquinone</name>
        <dbReference type="ChEBI" id="CHEBI:16389"/>
        <note>ligand shared with IP/SDHB</note>
    </ligand>
</feature>
<evidence type="ECO:0000256" key="9">
    <source>
        <dbReference type="PIRSR" id="PIRSR607992-1"/>
    </source>
</evidence>
<keyword evidence="10" id="KW-0408">Iron</keyword>
<keyword evidence="4 11" id="KW-0999">Mitochondrion inner membrane</keyword>
<dbReference type="AlphaFoldDB" id="A0A7G3ZEH5"/>
<dbReference type="RefSeq" id="XP_037138586.1">
    <property type="nucleotide sequence ID" value="XM_037282691.1"/>
</dbReference>
<organism evidence="12 13">
    <name type="scientific">Torulaspora globosa</name>
    <dbReference type="NCBI Taxonomy" id="48254"/>
    <lineage>
        <taxon>Eukaryota</taxon>
        <taxon>Fungi</taxon>
        <taxon>Dikarya</taxon>
        <taxon>Ascomycota</taxon>
        <taxon>Saccharomycotina</taxon>
        <taxon>Saccharomycetes</taxon>
        <taxon>Saccharomycetales</taxon>
        <taxon>Saccharomycetaceae</taxon>
        <taxon>Torulaspora</taxon>
    </lineage>
</organism>
<keyword evidence="10" id="KW-0479">Metal-binding</keyword>
<dbReference type="PANTHER" id="PTHR13337:SF5">
    <property type="entry name" value="MITOCHONDRIAL INNER MEMBRANE PROTEIN SHH4-RELATED"/>
    <property type="match status" value="1"/>
</dbReference>
<dbReference type="Proteomes" id="UP000515788">
    <property type="component" value="Chromosome 3"/>
</dbReference>
<accession>A0A7G3ZEH5</accession>
<evidence type="ECO:0000313" key="12">
    <source>
        <dbReference type="EMBL" id="QLL31911.1"/>
    </source>
</evidence>
<evidence type="ECO:0000256" key="7">
    <source>
        <dbReference type="ARBA" id="ARBA00023128"/>
    </source>
</evidence>
<name>A0A7G3ZEH5_9SACH</name>
<evidence type="ECO:0000256" key="11">
    <source>
        <dbReference type="RuleBase" id="RU364031"/>
    </source>
</evidence>
<dbReference type="KEGG" id="tgb:HG536_0C00780"/>
<dbReference type="EMBL" id="CP059248">
    <property type="protein sequence ID" value="QLL31911.1"/>
    <property type="molecule type" value="Genomic_DNA"/>
</dbReference>
<dbReference type="GO" id="GO:0098796">
    <property type="term" value="C:membrane protein complex"/>
    <property type="evidence" value="ECO:0007669"/>
    <property type="project" value="UniProtKB-ARBA"/>
</dbReference>
<dbReference type="GO" id="GO:0005743">
    <property type="term" value="C:mitochondrial inner membrane"/>
    <property type="evidence" value="ECO:0007669"/>
    <property type="project" value="UniProtKB-SubCell"/>
</dbReference>
<evidence type="ECO:0000256" key="8">
    <source>
        <dbReference type="ARBA" id="ARBA00023136"/>
    </source>
</evidence>
<keyword evidence="3" id="KW-0812">Transmembrane</keyword>
<keyword evidence="5 11" id="KW-0809">Transit peptide</keyword>
<keyword evidence="7 11" id="KW-0496">Mitochondrion</keyword>
<reference evidence="12 13" key="1">
    <citation type="submission" date="2020-06" db="EMBL/GenBank/DDBJ databases">
        <title>The yeast mating-type switching endonuclease HO is a domesticated member of an unorthodox homing genetic element family.</title>
        <authorList>
            <person name="Coughlan A.Y."/>
            <person name="Lombardi L."/>
            <person name="Braun-Galleani S."/>
            <person name="Martos A.R."/>
            <person name="Galeote V."/>
            <person name="Bigey F."/>
            <person name="Dequin S."/>
            <person name="Byrne K.P."/>
            <person name="Wolfe K.H."/>
        </authorList>
    </citation>
    <scope>NUCLEOTIDE SEQUENCE [LARGE SCALE GENOMIC DNA]</scope>
    <source>
        <strain evidence="12 13">CBS764</strain>
    </source>
</reference>
<keyword evidence="6" id="KW-1133">Transmembrane helix</keyword>
<evidence type="ECO:0000256" key="4">
    <source>
        <dbReference type="ARBA" id="ARBA00022792"/>
    </source>
</evidence>
<dbReference type="PANTHER" id="PTHR13337">
    <property type="entry name" value="SUCCINATE DEHYDROGENASE"/>
    <property type="match status" value="1"/>
</dbReference>
<proteinExistence type="inferred from homology"/>
<dbReference type="SUPFAM" id="SSF81343">
    <property type="entry name" value="Fumarate reductase respiratory complex transmembrane subunits"/>
    <property type="match status" value="1"/>
</dbReference>
<comment type="subcellular location">
    <subcellularLocation>
        <location evidence="1 11">Mitochondrion inner membrane</location>
        <topology evidence="1 11">Multi-pass membrane protein</topology>
    </subcellularLocation>
</comment>
<evidence type="ECO:0000313" key="13">
    <source>
        <dbReference type="Proteomes" id="UP000515788"/>
    </source>
</evidence>
<dbReference type="InterPro" id="IPR034804">
    <property type="entry name" value="SQR/QFR_C/D"/>
</dbReference>
<evidence type="ECO:0000256" key="3">
    <source>
        <dbReference type="ARBA" id="ARBA00022692"/>
    </source>
</evidence>
<evidence type="ECO:0000256" key="2">
    <source>
        <dbReference type="ARBA" id="ARBA00007294"/>
    </source>
</evidence>
<dbReference type="InterPro" id="IPR007992">
    <property type="entry name" value="CybS"/>
</dbReference>
<dbReference type="GO" id="GO:0048039">
    <property type="term" value="F:ubiquinone binding"/>
    <property type="evidence" value="ECO:0007669"/>
    <property type="project" value="TreeGrafter"/>
</dbReference>